<evidence type="ECO:0000256" key="2">
    <source>
        <dbReference type="SAM" id="MobiDB-lite"/>
    </source>
</evidence>
<feature type="region of interest" description="Disordered" evidence="2">
    <location>
        <begin position="460"/>
        <end position="482"/>
    </location>
</feature>
<feature type="compositionally biased region" description="Basic and acidic residues" evidence="2">
    <location>
        <begin position="1235"/>
        <end position="1247"/>
    </location>
</feature>
<feature type="region of interest" description="Disordered" evidence="2">
    <location>
        <begin position="1222"/>
        <end position="1247"/>
    </location>
</feature>
<reference evidence="3 4" key="1">
    <citation type="submission" date="2021-03" db="EMBL/GenBank/DDBJ databases">
        <title>Genomic Encyclopedia of Type Strains, Phase IV (KMG-IV): sequencing the most valuable type-strain genomes for metagenomic binning, comparative biology and taxonomic classification.</title>
        <authorList>
            <person name="Goeker M."/>
        </authorList>
    </citation>
    <scope>NUCLEOTIDE SEQUENCE [LARGE SCALE GENOMIC DNA]</scope>
    <source>
        <strain evidence="3 4">DSM 40526</strain>
    </source>
</reference>
<evidence type="ECO:0000313" key="3">
    <source>
        <dbReference type="EMBL" id="MBP2038919.1"/>
    </source>
</evidence>
<gene>
    <name evidence="3" type="ORF">J2Z77_004738</name>
</gene>
<feature type="coiled-coil region" evidence="1">
    <location>
        <begin position="492"/>
        <end position="519"/>
    </location>
</feature>
<feature type="region of interest" description="Disordered" evidence="2">
    <location>
        <begin position="1127"/>
        <end position="1153"/>
    </location>
</feature>
<feature type="coiled-coil region" evidence="1">
    <location>
        <begin position="1314"/>
        <end position="1341"/>
    </location>
</feature>
<dbReference type="RefSeq" id="WP_189974184.1">
    <property type="nucleotide sequence ID" value="NZ_BMVL01000025.1"/>
</dbReference>
<name>A0ABS4L9Z6_STRAV</name>
<keyword evidence="1" id="KW-0175">Coiled coil</keyword>
<dbReference type="Proteomes" id="UP001519310">
    <property type="component" value="Unassembled WGS sequence"/>
</dbReference>
<evidence type="ECO:0008006" key="5">
    <source>
        <dbReference type="Google" id="ProtNLM"/>
    </source>
</evidence>
<dbReference type="EMBL" id="JAGGLQ010000010">
    <property type="protein sequence ID" value="MBP2038919.1"/>
    <property type="molecule type" value="Genomic_DNA"/>
</dbReference>
<comment type="caution">
    <text evidence="3">The sequence shown here is derived from an EMBL/GenBank/DDBJ whole genome shotgun (WGS) entry which is preliminary data.</text>
</comment>
<organism evidence="3 4">
    <name type="scientific">Streptomyces avidinii</name>
    <dbReference type="NCBI Taxonomy" id="1895"/>
    <lineage>
        <taxon>Bacteria</taxon>
        <taxon>Bacillati</taxon>
        <taxon>Actinomycetota</taxon>
        <taxon>Actinomycetes</taxon>
        <taxon>Kitasatosporales</taxon>
        <taxon>Streptomycetaceae</taxon>
        <taxon>Streptomyces</taxon>
    </lineage>
</organism>
<feature type="region of interest" description="Disordered" evidence="2">
    <location>
        <begin position="619"/>
        <end position="641"/>
    </location>
</feature>
<feature type="compositionally biased region" description="Low complexity" evidence="2">
    <location>
        <begin position="654"/>
        <end position="676"/>
    </location>
</feature>
<sequence>MYELSRIRLYSIGPAGARYADTVLDLRGVGEPVPHPAPTQAEFFEDEPTGPPRRPAPAGVLFLENGGGKSVLLKLIFSVMLPGHRNTLGGASSGVLRKFLLADDCGHVALEWQHTQTGECVVVGKVSEWRGRQVSNDPRKFAEAWYSFRPGPGLSLDSLPVAEATSVRPPVEGASGAQGRRRTMKGFRDALTEAGKVYPHLEVYFEEIHDRWNEHLTELGLDPELFRYQREMNADEGEAAGLFAVKKDSDFTDLLLRAVTDTRDTDGLADLVHGFGNKLGRRAELMAERDFTAGSVDLLTRIVEAAQARSRLRDVHAGAERRTRTLARRLSARAAEERGRAADLAQRVTGAAHQVTAAESARTRSAAVSAELAYRHASLALTVADKAAAAQRRELLEARTLHSAWQAAENVLRHRAAADRSARVAAAILEAERDAAPALAARATAAGELVRALHTAAEHGERLANEEEERSAALQATGEDAHRDATAAATAAQRARSEAEHLRSRLAEVQQETAEAVRAGWLDDTAPDADPARAALAATDAEKTAVAAWDESREAARAATEAAREAAAAESRAELTAARAADAADAAEAAHDAEHRAAASLAAAPRLAELLGLPSVPASFLPHPRTQSGGTSGPYAGSGAQAAQAAQAASAASAGAAHGSGAHAPAPAAPGGRPETAGGGGLTVADLDRNADDLRTLLTDGVAAAERQLFELRTAAADDARILGALGDGGLLPPGPDVLATVEYLGEHGIPALPGWRYLAQSVDPADHAAVLAARPELVDGVVITDPDTHGRAREVLSGAALLPRSTVAVGTAAALLAPATPVDADSAVSSVFIVSPNPAMHDEHAADEERQALRARAAARDTEIRDLAARLGGDRELAARLSSWRTGCPPGRLTELAEAAAAARMFAEEADAELAEARTVRAEADEAAADAARVREERQDTAQRARRVADALAGLAFRLRERAGWQAKLRELADDAAESEARAEVCLDRARAADEDRRAAQRAADDARRTARALRAERAEIAGAPDQLPDGDGPRAPLPDLREAYRAASQLYEKVGVGADLRAEQARAESDESAALAELDRLTNKVRTRAAQLLEGTDGADGPSRQAAAARAESLVQMLETRASTASEQLGRLRGEAERHAPAEGEAHTELPEELVPEDVEQAQALLRTATAQLAAHTAAVESARAAHADLLRAHRTAEDGAGGFDETAALLRDLLRDHTHQDDEQEPVPHQGTLEEARQSATEARRSLRGCSADLSAAESAVREASDILVRHANATCYEQVRTPARQQIRELPASALPEHAAAWAAAFAPRLRVLTDELAQLERNRDSIVDRLRGLVESALATLRSAQRLSQLPEGLGEWSGQEFLRIRFEEPDQATLTERLGEVIDEATRAAVKKNSSASFGEGRRDGMSLLLRGVQAALEPKGISVEILKPDAVLRAERVPVGQMGDVFSGGQLLTAAIALYCTMAALRSNDRGRDKHRHAGTLFLDNPIGRANATYLLELQRAVSDALGVQLLYTTGLFDTTALAEFPLVIRLRNDADLRAGLKYISVEEHLRPGLPQQSPEEETIHGEITATRMFRRSGVS</sequence>
<evidence type="ECO:0000313" key="4">
    <source>
        <dbReference type="Proteomes" id="UP001519310"/>
    </source>
</evidence>
<protein>
    <recommendedName>
        <fullName evidence="5">Chromosome segregation ATPase</fullName>
    </recommendedName>
</protein>
<feature type="region of interest" description="Disordered" evidence="2">
    <location>
        <begin position="654"/>
        <end position="684"/>
    </location>
</feature>
<feature type="compositionally biased region" description="Basic and acidic residues" evidence="2">
    <location>
        <begin position="1132"/>
        <end position="1152"/>
    </location>
</feature>
<keyword evidence="4" id="KW-1185">Reference proteome</keyword>
<proteinExistence type="predicted"/>
<evidence type="ECO:0000256" key="1">
    <source>
        <dbReference type="SAM" id="Coils"/>
    </source>
</evidence>
<feature type="region of interest" description="Disordered" evidence="2">
    <location>
        <begin position="1020"/>
        <end position="1040"/>
    </location>
</feature>
<feature type="coiled-coil region" evidence="1">
    <location>
        <begin position="908"/>
        <end position="1018"/>
    </location>
</feature>
<accession>A0ABS4L9Z6</accession>